<feature type="transmembrane region" description="Helical" evidence="8">
    <location>
        <begin position="263"/>
        <end position="286"/>
    </location>
</feature>
<organism evidence="10 11">
    <name type="scientific">Rhodococcoides trifolii</name>
    <dbReference type="NCBI Taxonomy" id="908250"/>
    <lineage>
        <taxon>Bacteria</taxon>
        <taxon>Bacillati</taxon>
        <taxon>Actinomycetota</taxon>
        <taxon>Actinomycetes</taxon>
        <taxon>Mycobacteriales</taxon>
        <taxon>Nocardiaceae</taxon>
        <taxon>Rhodococcoides</taxon>
    </lineage>
</organism>
<comment type="caution">
    <text evidence="10">The sequence shown here is derived from an EMBL/GenBank/DDBJ whole genome shotgun (WGS) entry which is preliminary data.</text>
</comment>
<evidence type="ECO:0000256" key="3">
    <source>
        <dbReference type="ARBA" id="ARBA00022475"/>
    </source>
</evidence>
<protein>
    <submittedName>
        <fullName evidence="10">MFS transporter</fullName>
    </submittedName>
</protein>
<feature type="transmembrane region" description="Helical" evidence="8">
    <location>
        <begin position="74"/>
        <end position="98"/>
    </location>
</feature>
<evidence type="ECO:0000256" key="2">
    <source>
        <dbReference type="ARBA" id="ARBA00022448"/>
    </source>
</evidence>
<accession>A0A917LIE9</accession>
<dbReference type="PROSITE" id="PS50850">
    <property type="entry name" value="MFS"/>
    <property type="match status" value="1"/>
</dbReference>
<keyword evidence="4 8" id="KW-0812">Transmembrane</keyword>
<feature type="transmembrane region" description="Helical" evidence="8">
    <location>
        <begin position="353"/>
        <end position="379"/>
    </location>
</feature>
<dbReference type="Pfam" id="PF07690">
    <property type="entry name" value="MFS_1"/>
    <property type="match status" value="1"/>
</dbReference>
<reference evidence="10" key="2">
    <citation type="submission" date="2020-09" db="EMBL/GenBank/DDBJ databases">
        <authorList>
            <person name="Sun Q."/>
            <person name="Sedlacek I."/>
        </authorList>
    </citation>
    <scope>NUCLEOTIDE SEQUENCE</scope>
    <source>
        <strain evidence="10">CCM 7905</strain>
    </source>
</reference>
<feature type="region of interest" description="Disordered" evidence="7">
    <location>
        <begin position="1"/>
        <end position="28"/>
    </location>
</feature>
<feature type="transmembrane region" description="Helical" evidence="8">
    <location>
        <begin position="110"/>
        <end position="128"/>
    </location>
</feature>
<keyword evidence="11" id="KW-1185">Reference proteome</keyword>
<dbReference type="AlphaFoldDB" id="A0A917LIE9"/>
<evidence type="ECO:0000256" key="1">
    <source>
        <dbReference type="ARBA" id="ARBA00004651"/>
    </source>
</evidence>
<keyword evidence="2" id="KW-0813">Transport</keyword>
<gene>
    <name evidence="10" type="ORF">GCM10007304_45450</name>
</gene>
<dbReference type="InterPro" id="IPR020846">
    <property type="entry name" value="MFS_dom"/>
</dbReference>
<dbReference type="Proteomes" id="UP000654257">
    <property type="component" value="Unassembled WGS sequence"/>
</dbReference>
<feature type="transmembrane region" description="Helical" evidence="8">
    <location>
        <begin position="391"/>
        <end position="416"/>
    </location>
</feature>
<evidence type="ECO:0000256" key="8">
    <source>
        <dbReference type="SAM" id="Phobius"/>
    </source>
</evidence>
<dbReference type="EMBL" id="BMCU01000006">
    <property type="protein sequence ID" value="GGG26544.1"/>
    <property type="molecule type" value="Genomic_DNA"/>
</dbReference>
<evidence type="ECO:0000259" key="9">
    <source>
        <dbReference type="PROSITE" id="PS50850"/>
    </source>
</evidence>
<name>A0A917LIE9_9NOCA</name>
<feature type="domain" description="Major facilitator superfamily (MFS) profile" evidence="9">
    <location>
        <begin position="37"/>
        <end position="444"/>
    </location>
</feature>
<evidence type="ECO:0000256" key="6">
    <source>
        <dbReference type="ARBA" id="ARBA00023136"/>
    </source>
</evidence>
<dbReference type="PANTHER" id="PTHR43045:SF1">
    <property type="entry name" value="SHIKIMATE TRANSPORTER"/>
    <property type="match status" value="1"/>
</dbReference>
<dbReference type="InterPro" id="IPR036259">
    <property type="entry name" value="MFS_trans_sf"/>
</dbReference>
<keyword evidence="5 8" id="KW-1133">Transmembrane helix</keyword>
<keyword evidence="3" id="KW-1003">Cell membrane</keyword>
<evidence type="ECO:0000256" key="4">
    <source>
        <dbReference type="ARBA" id="ARBA00022692"/>
    </source>
</evidence>
<keyword evidence="6 8" id="KW-0472">Membrane</keyword>
<dbReference type="GO" id="GO:0005886">
    <property type="term" value="C:plasma membrane"/>
    <property type="evidence" value="ECO:0007669"/>
    <property type="project" value="UniProtKB-SubCell"/>
</dbReference>
<proteinExistence type="predicted"/>
<dbReference type="Gene3D" id="1.20.1250.20">
    <property type="entry name" value="MFS general substrate transporter like domains"/>
    <property type="match status" value="2"/>
</dbReference>
<dbReference type="RefSeq" id="WP_188547304.1">
    <property type="nucleotide sequence ID" value="NZ_BMCU01000006.1"/>
</dbReference>
<feature type="transmembrane region" description="Helical" evidence="8">
    <location>
        <begin position="422"/>
        <end position="441"/>
    </location>
</feature>
<dbReference type="PANTHER" id="PTHR43045">
    <property type="entry name" value="SHIKIMATE TRANSPORTER"/>
    <property type="match status" value="1"/>
</dbReference>
<feature type="transmembrane region" description="Helical" evidence="8">
    <location>
        <begin position="328"/>
        <end position="347"/>
    </location>
</feature>
<dbReference type="SUPFAM" id="SSF103473">
    <property type="entry name" value="MFS general substrate transporter"/>
    <property type="match status" value="1"/>
</dbReference>
<evidence type="ECO:0000313" key="10">
    <source>
        <dbReference type="EMBL" id="GGG26544.1"/>
    </source>
</evidence>
<evidence type="ECO:0000256" key="5">
    <source>
        <dbReference type="ARBA" id="ARBA00022989"/>
    </source>
</evidence>
<reference evidence="10" key="1">
    <citation type="journal article" date="2014" name="Int. J. Syst. Evol. Microbiol.">
        <title>Complete genome sequence of Corynebacterium casei LMG S-19264T (=DSM 44701T), isolated from a smear-ripened cheese.</title>
        <authorList>
            <consortium name="US DOE Joint Genome Institute (JGI-PGF)"/>
            <person name="Walter F."/>
            <person name="Albersmeier A."/>
            <person name="Kalinowski J."/>
            <person name="Ruckert C."/>
        </authorList>
    </citation>
    <scope>NUCLEOTIDE SEQUENCE</scope>
    <source>
        <strain evidence="10">CCM 7905</strain>
    </source>
</reference>
<feature type="transmembrane region" description="Helical" evidence="8">
    <location>
        <begin position="134"/>
        <end position="154"/>
    </location>
</feature>
<evidence type="ECO:0000313" key="11">
    <source>
        <dbReference type="Proteomes" id="UP000654257"/>
    </source>
</evidence>
<dbReference type="GO" id="GO:0022857">
    <property type="term" value="F:transmembrane transporter activity"/>
    <property type="evidence" value="ECO:0007669"/>
    <property type="project" value="InterPro"/>
</dbReference>
<feature type="compositionally biased region" description="Polar residues" evidence="7">
    <location>
        <begin position="14"/>
        <end position="28"/>
    </location>
</feature>
<sequence>MTTPVEPTPLRPQTVGTDTAASVRPPNNSRRREIRRVVLSSYLGSTVEYYDFLLYATAAAIVFAPVFFSDLSPVAGTIASMGTFAAGYLARPLGGILFGHFGDRYGRKSMLLITMTVMGGASFLIGLVPPASAIGSWGAVMLVLLRVCQGVAIGGEWGGATLMSLEHVGGRDRGFAAAFTNAGAPTGSLLGTIALALVALLPEDDFLSWGWRIPFLLSAVIVGLGLFVRRRVSESPVFQEALDADTSSHAPPLFSVLKRPRSLILVAGGCTAGVAIQIMFTTFGIGHAAAAGVARSDVLLGFAICQFFAIFALLGFARLSDRVGRRPVMLSGLVGFAVLLLPILSMLSSGNAALVTLAFVLGFSICQSATFGPMAAYIAEQFGTAARYTGASLGYQAATLLGAGFTPVILVSLQAAGGGGTGLVAAFMFALCALSAVFILASRETKDRDLAVFEH</sequence>
<feature type="transmembrane region" description="Helical" evidence="8">
    <location>
        <begin position="49"/>
        <end position="68"/>
    </location>
</feature>
<comment type="subcellular location">
    <subcellularLocation>
        <location evidence="1">Cell membrane</location>
        <topology evidence="1">Multi-pass membrane protein</topology>
    </subcellularLocation>
</comment>
<feature type="compositionally biased region" description="Pro residues" evidence="7">
    <location>
        <begin position="1"/>
        <end position="10"/>
    </location>
</feature>
<dbReference type="CDD" id="cd17369">
    <property type="entry name" value="MFS_ShiA_like"/>
    <property type="match status" value="1"/>
</dbReference>
<evidence type="ECO:0000256" key="7">
    <source>
        <dbReference type="SAM" id="MobiDB-lite"/>
    </source>
</evidence>
<feature type="transmembrane region" description="Helical" evidence="8">
    <location>
        <begin position="298"/>
        <end position="316"/>
    </location>
</feature>
<dbReference type="InterPro" id="IPR011701">
    <property type="entry name" value="MFS"/>
</dbReference>
<feature type="transmembrane region" description="Helical" evidence="8">
    <location>
        <begin position="209"/>
        <end position="228"/>
    </location>
</feature>
<feature type="transmembrane region" description="Helical" evidence="8">
    <location>
        <begin position="175"/>
        <end position="197"/>
    </location>
</feature>